<dbReference type="InterPro" id="IPR013078">
    <property type="entry name" value="His_Pase_superF_clade-1"/>
</dbReference>
<gene>
    <name evidence="5" type="primary">RvY_01512-1</name>
    <name evidence="5" type="synonym">RvY_01512.1</name>
    <name evidence="5" type="ORF">RvY_01512</name>
</gene>
<protein>
    <recommendedName>
        <fullName evidence="4">SH3 domain-containing protein</fullName>
    </recommendedName>
</protein>
<dbReference type="Gene3D" id="3.40.50.1240">
    <property type="entry name" value="Phosphoglycerate mutase-like"/>
    <property type="match status" value="1"/>
</dbReference>
<name>A0A1D1UGK7_RAMVA</name>
<keyword evidence="6" id="KW-1185">Reference proteome</keyword>
<evidence type="ECO:0000313" key="6">
    <source>
        <dbReference type="Proteomes" id="UP000186922"/>
    </source>
</evidence>
<dbReference type="PANTHER" id="PTHR16469:SF27">
    <property type="entry name" value="UBIQUITIN-ASSOCIATED AND SH3 DOMAIN-CONTAINING BA-RELATED"/>
    <property type="match status" value="1"/>
</dbReference>
<dbReference type="AlphaFoldDB" id="A0A1D1UGK7"/>
<dbReference type="SUPFAM" id="SSF46934">
    <property type="entry name" value="UBA-like"/>
    <property type="match status" value="1"/>
</dbReference>
<proteinExistence type="predicted"/>
<dbReference type="InterPro" id="IPR001452">
    <property type="entry name" value="SH3_domain"/>
</dbReference>
<dbReference type="Gene3D" id="1.10.8.10">
    <property type="entry name" value="DNA helicase RuvA subunit, C-terminal domain"/>
    <property type="match status" value="1"/>
</dbReference>
<dbReference type="CDD" id="cd07067">
    <property type="entry name" value="HP_PGM_like"/>
    <property type="match status" value="1"/>
</dbReference>
<reference evidence="5 6" key="1">
    <citation type="journal article" date="2016" name="Nat. Commun.">
        <title>Extremotolerant tardigrade genome and improved radiotolerance of human cultured cells by tardigrade-unique protein.</title>
        <authorList>
            <person name="Hashimoto T."/>
            <person name="Horikawa D.D."/>
            <person name="Saito Y."/>
            <person name="Kuwahara H."/>
            <person name="Kozuka-Hata H."/>
            <person name="Shin-I T."/>
            <person name="Minakuchi Y."/>
            <person name="Ohishi K."/>
            <person name="Motoyama A."/>
            <person name="Aizu T."/>
            <person name="Enomoto A."/>
            <person name="Kondo K."/>
            <person name="Tanaka S."/>
            <person name="Hara Y."/>
            <person name="Koshikawa S."/>
            <person name="Sagara H."/>
            <person name="Miura T."/>
            <person name="Yokobori S."/>
            <person name="Miyagawa K."/>
            <person name="Suzuki Y."/>
            <person name="Kubo T."/>
            <person name="Oyama M."/>
            <person name="Kohara Y."/>
            <person name="Fujiyama A."/>
            <person name="Arakawa K."/>
            <person name="Katayama T."/>
            <person name="Toyoda A."/>
            <person name="Kunieda T."/>
        </authorList>
    </citation>
    <scope>NUCLEOTIDE SEQUENCE [LARGE SCALE GENOMIC DNA]</scope>
    <source>
        <strain evidence="5 6">YOKOZUNA-1</strain>
    </source>
</reference>
<dbReference type="STRING" id="947166.A0A1D1UGK7"/>
<sequence>MSSATQDVLVRMGFPLHRAEKAVVNTGDISVQAALDWILSHKDDPSLDSNDNREYVVYLCPAGVLAGNIQDFRAKSADLCGKNGAFRHMPHVTICPAFRVDAASVPVIIRAMDHAHRSLEERDGLPQKVRVDLHGSEREPFVGLFVDENSDKAAKEFLRVLLDQAHSLIAPDREAPVVLSTKRYHLTLAHSFPPEQRQAIMKLAQSIPLKNRAGWYFLLLSRDPRFNGHEVYRMYYPWESSPARTDELSFTPDDYVYISPNELDRNQSGSTAWVRGTSWSTGKTGLVPLNGLTRCVDSDLWILHRSVPFLKDETVNSEAVERLCPAAQRKRWVETERRSHTKVHPAVRSSTELHNGTPQPLLHDSFQYDGIASGSSSTSTLYVMRHGERMDFVFGMDWIKTCFDATTGSFTRSDLNMPKSLPKRKDGPLAYASDPPLTSVGVLQAQITGKAMKDAGVSFNRVFVSPALRSIQTATAVVEACCDQKPVKLCVEPGLYEWLGWVRSEHPAFLPPAELHSFGIPVDPEYIPIFPMDQLDYDEDVKSYYRRNGHVAKRVVEKYGHEGGNILLVGHASSLDTCTRRLRGYEPRTHMEMNRITQKVPYCAVITCVPNADKNVWVLRSPPFPTFTHGANVKFSANILQSGDEALPTSTLPGKPRLETLEAKNPWGRKDGAKY</sequence>
<comment type="caution">
    <text evidence="5">The sequence shown here is derived from an EMBL/GenBank/DDBJ whole genome shotgun (WGS) entry which is preliminary data.</text>
</comment>
<dbReference type="GO" id="GO:0016791">
    <property type="term" value="F:phosphatase activity"/>
    <property type="evidence" value="ECO:0007669"/>
    <property type="project" value="UniProtKB-ARBA"/>
</dbReference>
<dbReference type="Pfam" id="PF22562">
    <property type="entry name" value="UBA_7"/>
    <property type="match status" value="1"/>
</dbReference>
<dbReference type="Pfam" id="PF00300">
    <property type="entry name" value="His_Phos_1"/>
    <property type="match status" value="1"/>
</dbReference>
<dbReference type="EMBL" id="BDGG01000001">
    <property type="protein sequence ID" value="GAU88894.1"/>
    <property type="molecule type" value="Genomic_DNA"/>
</dbReference>
<evidence type="ECO:0000259" key="4">
    <source>
        <dbReference type="PROSITE" id="PS50002"/>
    </source>
</evidence>
<dbReference type="SUPFAM" id="SSF50044">
    <property type="entry name" value="SH3-domain"/>
    <property type="match status" value="1"/>
</dbReference>
<organism evidence="5 6">
    <name type="scientific">Ramazzottius varieornatus</name>
    <name type="common">Water bear</name>
    <name type="synonym">Tardigrade</name>
    <dbReference type="NCBI Taxonomy" id="947166"/>
    <lineage>
        <taxon>Eukaryota</taxon>
        <taxon>Metazoa</taxon>
        <taxon>Ecdysozoa</taxon>
        <taxon>Tardigrada</taxon>
        <taxon>Eutardigrada</taxon>
        <taxon>Parachela</taxon>
        <taxon>Hypsibioidea</taxon>
        <taxon>Ramazzottiidae</taxon>
        <taxon>Ramazzottius</taxon>
    </lineage>
</organism>
<dbReference type="OrthoDB" id="414418at2759"/>
<evidence type="ECO:0000313" key="5">
    <source>
        <dbReference type="EMBL" id="GAU88894.1"/>
    </source>
</evidence>
<dbReference type="PANTHER" id="PTHR16469">
    <property type="entry name" value="UBIQUITIN-ASSOCIATED AND SH3 DOMAIN-CONTAINING BA-RELATED"/>
    <property type="match status" value="1"/>
</dbReference>
<dbReference type="Proteomes" id="UP000186922">
    <property type="component" value="Unassembled WGS sequence"/>
</dbReference>
<evidence type="ECO:0000256" key="3">
    <source>
        <dbReference type="SAM" id="MobiDB-lite"/>
    </source>
</evidence>
<feature type="region of interest" description="Disordered" evidence="3">
    <location>
        <begin position="335"/>
        <end position="359"/>
    </location>
</feature>
<dbReference type="InterPro" id="IPR029033">
    <property type="entry name" value="His_PPase_superfam"/>
</dbReference>
<evidence type="ECO:0000256" key="2">
    <source>
        <dbReference type="PROSITE-ProRule" id="PRU00192"/>
    </source>
</evidence>
<accession>A0A1D1UGK7</accession>
<dbReference type="PROSITE" id="PS50002">
    <property type="entry name" value="SH3"/>
    <property type="match status" value="1"/>
</dbReference>
<dbReference type="InterPro" id="IPR051710">
    <property type="entry name" value="Phosphatase_SH3-domain"/>
</dbReference>
<dbReference type="Gene3D" id="2.30.30.40">
    <property type="entry name" value="SH3 Domains"/>
    <property type="match status" value="1"/>
</dbReference>
<dbReference type="InterPro" id="IPR015940">
    <property type="entry name" value="UBA"/>
</dbReference>
<feature type="compositionally biased region" description="Polar residues" evidence="3">
    <location>
        <begin position="348"/>
        <end position="358"/>
    </location>
</feature>
<evidence type="ECO:0000256" key="1">
    <source>
        <dbReference type="ARBA" id="ARBA00022443"/>
    </source>
</evidence>
<keyword evidence="1 2" id="KW-0728">SH3 domain</keyword>
<feature type="domain" description="SH3" evidence="4">
    <location>
        <begin position="227"/>
        <end position="297"/>
    </location>
</feature>
<dbReference type="InterPro" id="IPR009060">
    <property type="entry name" value="UBA-like_sf"/>
</dbReference>
<dbReference type="SUPFAM" id="SSF53254">
    <property type="entry name" value="Phosphoglycerate mutase-like"/>
    <property type="match status" value="1"/>
</dbReference>
<dbReference type="InterPro" id="IPR036028">
    <property type="entry name" value="SH3-like_dom_sf"/>
</dbReference>